<gene>
    <name evidence="1" type="ORF">PIB30_033856</name>
</gene>
<sequence>MYALALKEKTSPKLLTSHSIDLLSNSIDWSFIPRGNDTHFTVVLLVRFGELAEIGAYQEAQRKIEIQLGLMIKLATLVIEHLTNSQPSNSGNLPSQPLSNPWGSIGIVFLCTNQEGRKDALLNEDDVESLHECLKEVEEENEAQVRKMLIKRWMTMIKSQTGWRLFIPLHLKQHLPKTDDQLGALGELLGKKEEDLVELDSRFNAYSEHLYKLQNNRAKISPIKKEGETGHWGGRTPPLVQPHDLKMAKFVATGDLARPCAQHGACARIMLPRGLHGATAPQA</sequence>
<accession>A0ABU6RCU2</accession>
<keyword evidence="2" id="KW-1185">Reference proteome</keyword>
<evidence type="ECO:0000313" key="2">
    <source>
        <dbReference type="Proteomes" id="UP001341840"/>
    </source>
</evidence>
<protein>
    <submittedName>
        <fullName evidence="1">Uncharacterized protein</fullName>
    </submittedName>
</protein>
<proteinExistence type="predicted"/>
<comment type="caution">
    <text evidence="1">The sequence shown here is derived from an EMBL/GenBank/DDBJ whole genome shotgun (WGS) entry which is preliminary data.</text>
</comment>
<name>A0ABU6RCU2_9FABA</name>
<organism evidence="1 2">
    <name type="scientific">Stylosanthes scabra</name>
    <dbReference type="NCBI Taxonomy" id="79078"/>
    <lineage>
        <taxon>Eukaryota</taxon>
        <taxon>Viridiplantae</taxon>
        <taxon>Streptophyta</taxon>
        <taxon>Embryophyta</taxon>
        <taxon>Tracheophyta</taxon>
        <taxon>Spermatophyta</taxon>
        <taxon>Magnoliopsida</taxon>
        <taxon>eudicotyledons</taxon>
        <taxon>Gunneridae</taxon>
        <taxon>Pentapetalae</taxon>
        <taxon>rosids</taxon>
        <taxon>fabids</taxon>
        <taxon>Fabales</taxon>
        <taxon>Fabaceae</taxon>
        <taxon>Papilionoideae</taxon>
        <taxon>50 kb inversion clade</taxon>
        <taxon>dalbergioids sensu lato</taxon>
        <taxon>Dalbergieae</taxon>
        <taxon>Pterocarpus clade</taxon>
        <taxon>Stylosanthes</taxon>
    </lineage>
</organism>
<reference evidence="1 2" key="1">
    <citation type="journal article" date="2023" name="Plants (Basel)">
        <title>Bridging the Gap: Combining Genomics and Transcriptomics Approaches to Understand Stylosanthes scabra, an Orphan Legume from the Brazilian Caatinga.</title>
        <authorList>
            <person name="Ferreira-Neto J.R.C."/>
            <person name="da Silva M.D."/>
            <person name="Binneck E."/>
            <person name="de Melo N.F."/>
            <person name="da Silva R.H."/>
            <person name="de Melo A.L.T.M."/>
            <person name="Pandolfi V."/>
            <person name="Bustamante F.O."/>
            <person name="Brasileiro-Vidal A.C."/>
            <person name="Benko-Iseppon A.M."/>
        </authorList>
    </citation>
    <scope>NUCLEOTIDE SEQUENCE [LARGE SCALE GENOMIC DNA]</scope>
    <source>
        <tissue evidence="1">Leaves</tissue>
    </source>
</reference>
<evidence type="ECO:0000313" key="1">
    <source>
        <dbReference type="EMBL" id="MED6121841.1"/>
    </source>
</evidence>
<dbReference type="EMBL" id="JASCZI010030363">
    <property type="protein sequence ID" value="MED6121841.1"/>
    <property type="molecule type" value="Genomic_DNA"/>
</dbReference>
<dbReference type="Proteomes" id="UP001341840">
    <property type="component" value="Unassembled WGS sequence"/>
</dbReference>